<dbReference type="PANTHER" id="PTHR46192">
    <property type="entry name" value="BROAD-RANGE ACID PHOSPHATASE DET1"/>
    <property type="match status" value="1"/>
</dbReference>
<feature type="region of interest" description="Disordered" evidence="1">
    <location>
        <begin position="54"/>
        <end position="106"/>
    </location>
</feature>
<name>A0ABN9QBZ1_9DINO</name>
<feature type="compositionally biased region" description="Low complexity" evidence="1">
    <location>
        <begin position="668"/>
        <end position="678"/>
    </location>
</feature>
<dbReference type="CDD" id="cd07067">
    <property type="entry name" value="HP_PGM_like"/>
    <property type="match status" value="1"/>
</dbReference>
<reference evidence="2" key="1">
    <citation type="submission" date="2023-10" db="EMBL/GenBank/DDBJ databases">
        <authorList>
            <person name="Chen Y."/>
            <person name="Shah S."/>
            <person name="Dougan E. K."/>
            <person name="Thang M."/>
            <person name="Chan C."/>
        </authorList>
    </citation>
    <scope>NUCLEOTIDE SEQUENCE [LARGE SCALE GENOMIC DNA]</scope>
</reference>
<evidence type="ECO:0000256" key="1">
    <source>
        <dbReference type="SAM" id="MobiDB-lite"/>
    </source>
</evidence>
<dbReference type="Pfam" id="PF00300">
    <property type="entry name" value="His_Phos_1"/>
    <property type="match status" value="1"/>
</dbReference>
<dbReference type="SMART" id="SM00855">
    <property type="entry name" value="PGAM"/>
    <property type="match status" value="1"/>
</dbReference>
<dbReference type="SUPFAM" id="SSF53254">
    <property type="entry name" value="Phosphoglycerate mutase-like"/>
    <property type="match status" value="1"/>
</dbReference>
<protein>
    <recommendedName>
        <fullName evidence="4">Phosphoglycerate mutase (2,3-diphosphoglycerate-dependent)</fullName>
    </recommendedName>
</protein>
<dbReference type="InterPro" id="IPR013078">
    <property type="entry name" value="His_Pase_superF_clade-1"/>
</dbReference>
<comment type="caution">
    <text evidence="2">The sequence shown here is derived from an EMBL/GenBank/DDBJ whole genome shotgun (WGS) entry which is preliminary data.</text>
</comment>
<sequence length="728" mass="78867">MSALGAGREGAEEQAFFHCGACAREWAGAPPRGGGCPVCRLELVEGRAPAFFSQTATGGATGSRAPAPPPHSRSLQWAGAEAAGGAEGDERAAPAGRRGAEPGAKPDWDGLLQLLQMLQEGKFQDIGTPLAAAVERRRRRLIWKRLPPKIVLLRHGESEGHADRITYTSKGDSLHELTPRGLCQAIEAGARLRELVGQDRMFVCLSPYECSQQTLLGLYRGGFPESQVEVVHTDPQIRERDLGNFQDPGLLSKVHEEERKVGRYSYRPDNGESCADVLDRVSCFWDRLLSEGPNGLLIGRRDEYDTCLVLTHGLPIRLLLMRIFGWSVETFETVFDIGHCDHICLVKNMDTLSYNIWEEMSHPPRGPWATREIWVVCRSLQADKDTEDKTAFLHRLSAQAKGYNAAPHAETVVRRGAGGARALPRQGAGRGRAHVRFEAGGTPSSTVSSSQGPAFGAQDSISPSNDGRGFTEPLRPPRLMMDSDDERAAESGSDSDKKSEMRMTSMPSAATGPVAPRLVPHLRSRLHIAGIDQALDELETKRMRERSIPCTVVDYLSIQPPRTTRIQELDAPPSKNIAGRLGLRGPRGGRRRRPGGAPPPSAARPRRRGGVTPSATRGRCCASGGTACRGRLERTAGTGLAARRGASQAAAWSAGATAMRGTSRPRRASSTSRTTRAAGQPRDVPAPSDRVLRACEPATFCSFVFASHIPPIIITKQLNFICRLAPTS</sequence>
<evidence type="ECO:0000313" key="3">
    <source>
        <dbReference type="Proteomes" id="UP001189429"/>
    </source>
</evidence>
<evidence type="ECO:0008006" key="4">
    <source>
        <dbReference type="Google" id="ProtNLM"/>
    </source>
</evidence>
<gene>
    <name evidence="2" type="ORF">PCOR1329_LOCUS10580</name>
</gene>
<keyword evidence="3" id="KW-1185">Reference proteome</keyword>
<dbReference type="EMBL" id="CAUYUJ010003002">
    <property type="protein sequence ID" value="CAK0803411.1"/>
    <property type="molecule type" value="Genomic_DNA"/>
</dbReference>
<evidence type="ECO:0000313" key="2">
    <source>
        <dbReference type="EMBL" id="CAK0803411.1"/>
    </source>
</evidence>
<feature type="compositionally biased region" description="Polar residues" evidence="1">
    <location>
        <begin position="442"/>
        <end position="452"/>
    </location>
</feature>
<feature type="region of interest" description="Disordered" evidence="1">
    <location>
        <begin position="564"/>
        <end position="622"/>
    </location>
</feature>
<accession>A0ABN9QBZ1</accession>
<dbReference type="InterPro" id="IPR052765">
    <property type="entry name" value="PGM-Related"/>
</dbReference>
<dbReference type="Proteomes" id="UP001189429">
    <property type="component" value="Unassembled WGS sequence"/>
</dbReference>
<feature type="compositionally biased region" description="Basic and acidic residues" evidence="1">
    <location>
        <begin position="88"/>
        <end position="106"/>
    </location>
</feature>
<dbReference type="InterPro" id="IPR029033">
    <property type="entry name" value="His_PPase_superfam"/>
</dbReference>
<organism evidence="2 3">
    <name type="scientific">Prorocentrum cordatum</name>
    <dbReference type="NCBI Taxonomy" id="2364126"/>
    <lineage>
        <taxon>Eukaryota</taxon>
        <taxon>Sar</taxon>
        <taxon>Alveolata</taxon>
        <taxon>Dinophyceae</taxon>
        <taxon>Prorocentrales</taxon>
        <taxon>Prorocentraceae</taxon>
        <taxon>Prorocentrum</taxon>
    </lineage>
</organism>
<feature type="region of interest" description="Disordered" evidence="1">
    <location>
        <begin position="652"/>
        <end position="688"/>
    </location>
</feature>
<feature type="compositionally biased region" description="Basic and acidic residues" evidence="1">
    <location>
        <begin position="486"/>
        <end position="501"/>
    </location>
</feature>
<feature type="region of interest" description="Disordered" evidence="1">
    <location>
        <begin position="436"/>
        <end position="515"/>
    </location>
</feature>
<dbReference type="Gene3D" id="3.40.50.1240">
    <property type="entry name" value="Phosphoglycerate mutase-like"/>
    <property type="match status" value="1"/>
</dbReference>
<proteinExistence type="predicted"/>